<dbReference type="EMBL" id="JAWJEJ010000002">
    <property type="protein sequence ID" value="MDV3458640.1"/>
    <property type="molecule type" value="Genomic_DNA"/>
</dbReference>
<feature type="signal peptide" evidence="1">
    <location>
        <begin position="1"/>
        <end position="22"/>
    </location>
</feature>
<gene>
    <name evidence="2" type="ORF">RZN05_16700</name>
</gene>
<protein>
    <recommendedName>
        <fullName evidence="4">Lipoprotein</fullName>
    </recommendedName>
</protein>
<evidence type="ECO:0000313" key="2">
    <source>
        <dbReference type="EMBL" id="MDV3458640.1"/>
    </source>
</evidence>
<comment type="caution">
    <text evidence="2">The sequence shown here is derived from an EMBL/GenBank/DDBJ whole genome shotgun (WGS) entry which is preliminary data.</text>
</comment>
<organism evidence="2 3">
    <name type="scientific">Sphingomonas agrestis</name>
    <dbReference type="NCBI Taxonomy" id="3080540"/>
    <lineage>
        <taxon>Bacteria</taxon>
        <taxon>Pseudomonadati</taxon>
        <taxon>Pseudomonadota</taxon>
        <taxon>Alphaproteobacteria</taxon>
        <taxon>Sphingomonadales</taxon>
        <taxon>Sphingomonadaceae</taxon>
        <taxon>Sphingomonas</taxon>
    </lineage>
</organism>
<sequence>MRFVILAPLVFGLAACNTADQAAQDTGNAVESTGSAVANAVEEGANSVSEAVTNVAAPTDRDAWVGKWTGVEGTMLTIAKGDGPGRYKLDMQYTLDDKGSFEGTGTDTGIAFRRPDGSQVLRATDGDATGLKYLAGKKDCLTVKTGEGYCRD</sequence>
<keyword evidence="3" id="KW-1185">Reference proteome</keyword>
<name>A0ABU3YB73_9SPHN</name>
<evidence type="ECO:0008006" key="4">
    <source>
        <dbReference type="Google" id="ProtNLM"/>
    </source>
</evidence>
<dbReference type="RefSeq" id="WP_317227818.1">
    <property type="nucleotide sequence ID" value="NZ_JAWJEJ010000002.1"/>
</dbReference>
<keyword evidence="1" id="KW-0732">Signal</keyword>
<dbReference type="PROSITE" id="PS51257">
    <property type="entry name" value="PROKAR_LIPOPROTEIN"/>
    <property type="match status" value="1"/>
</dbReference>
<proteinExistence type="predicted"/>
<reference evidence="2 3" key="1">
    <citation type="submission" date="2023-10" db="EMBL/GenBank/DDBJ databases">
        <title>Sphingomonas sp. HF-S4 16S ribosomal RNA gene Genome sequencing and assembly.</title>
        <authorList>
            <person name="Lee H."/>
        </authorList>
    </citation>
    <scope>NUCLEOTIDE SEQUENCE [LARGE SCALE GENOMIC DNA]</scope>
    <source>
        <strain evidence="2 3">HF-S4</strain>
    </source>
</reference>
<evidence type="ECO:0000256" key="1">
    <source>
        <dbReference type="SAM" id="SignalP"/>
    </source>
</evidence>
<accession>A0ABU3YB73</accession>
<evidence type="ECO:0000313" key="3">
    <source>
        <dbReference type="Proteomes" id="UP001273531"/>
    </source>
</evidence>
<dbReference type="Proteomes" id="UP001273531">
    <property type="component" value="Unassembled WGS sequence"/>
</dbReference>
<feature type="chain" id="PRO_5046865847" description="Lipoprotein" evidence="1">
    <location>
        <begin position="23"/>
        <end position="152"/>
    </location>
</feature>